<evidence type="ECO:0000313" key="3">
    <source>
        <dbReference type="EMBL" id="KAK0577304.1"/>
    </source>
</evidence>
<feature type="region of interest" description="Disordered" evidence="1">
    <location>
        <begin position="46"/>
        <end position="72"/>
    </location>
</feature>
<organism evidence="3 4">
    <name type="scientific">Acer saccharum</name>
    <name type="common">Sugar maple</name>
    <dbReference type="NCBI Taxonomy" id="4024"/>
    <lineage>
        <taxon>Eukaryota</taxon>
        <taxon>Viridiplantae</taxon>
        <taxon>Streptophyta</taxon>
        <taxon>Embryophyta</taxon>
        <taxon>Tracheophyta</taxon>
        <taxon>Spermatophyta</taxon>
        <taxon>Magnoliopsida</taxon>
        <taxon>eudicotyledons</taxon>
        <taxon>Gunneridae</taxon>
        <taxon>Pentapetalae</taxon>
        <taxon>rosids</taxon>
        <taxon>malvids</taxon>
        <taxon>Sapindales</taxon>
        <taxon>Sapindaceae</taxon>
        <taxon>Hippocastanoideae</taxon>
        <taxon>Acereae</taxon>
        <taxon>Acer</taxon>
    </lineage>
</organism>
<dbReference type="CDD" id="cd05162">
    <property type="entry name" value="PWWP"/>
    <property type="match status" value="1"/>
</dbReference>
<feature type="domain" description="PWWP" evidence="2">
    <location>
        <begin position="188"/>
        <end position="250"/>
    </location>
</feature>
<evidence type="ECO:0000259" key="2">
    <source>
        <dbReference type="PROSITE" id="PS50812"/>
    </source>
</evidence>
<gene>
    <name evidence="3" type="ORF">LWI29_031053</name>
</gene>
<reference evidence="3" key="1">
    <citation type="journal article" date="2022" name="Plant J.">
        <title>Strategies of tolerance reflected in two North American maple genomes.</title>
        <authorList>
            <person name="McEvoy S.L."/>
            <person name="Sezen U.U."/>
            <person name="Trouern-Trend A."/>
            <person name="McMahon S.M."/>
            <person name="Schaberg P.G."/>
            <person name="Yang J."/>
            <person name="Wegrzyn J.L."/>
            <person name="Swenson N.G."/>
        </authorList>
    </citation>
    <scope>NUCLEOTIDE SEQUENCE</scope>
    <source>
        <strain evidence="3">NS2018</strain>
    </source>
</reference>
<dbReference type="Proteomes" id="UP001168877">
    <property type="component" value="Unassembled WGS sequence"/>
</dbReference>
<sequence>MQPYESHSILSLPHPFQTKIRTLQTSNPNLRRFALGWALISRGRSPPPPLPVGDVRSPQLVGGDGRGDPTQRVRSTSITATIVGNQLDESRSSLVAEEFHAENANLLRLEETFQLSQEKPPPAEFELFLKLLNGLWVASFETVRLVSSDASSSSLWSHLLCLNRNLPYLTLHKCLQDKLSELNKLQVVKAMMAMELRGGSWWPAQVFDENTVSKTGKPGYRPAQAVLVRLYGSYEYLYVDPIKCHSKFQIVLKQNNGCCREIFEKSLEQELLHLKSGRSKRKASASADCIHKKPKSNKPNAKEEEKSRTHRQDGEQKTTKPNNISDEERSTSSCIGEEDTKNKTPKQNEGTSLSKKAQELSARRLRVMQSLGLVAPSGSPFGKGKQICTSM</sequence>
<accession>A0AA39RS40</accession>
<dbReference type="Gene3D" id="2.30.30.140">
    <property type="match status" value="1"/>
</dbReference>
<protein>
    <recommendedName>
        <fullName evidence="2">PWWP domain-containing protein</fullName>
    </recommendedName>
</protein>
<feature type="region of interest" description="Disordered" evidence="1">
    <location>
        <begin position="283"/>
        <end position="358"/>
    </location>
</feature>
<name>A0AA39RS40_ACESA</name>
<dbReference type="Pfam" id="PF00855">
    <property type="entry name" value="PWWP"/>
    <property type="match status" value="1"/>
</dbReference>
<dbReference type="AlphaFoldDB" id="A0AA39RS40"/>
<reference evidence="3" key="2">
    <citation type="submission" date="2023-06" db="EMBL/GenBank/DDBJ databases">
        <authorList>
            <person name="Swenson N.G."/>
            <person name="Wegrzyn J.L."/>
            <person name="Mcevoy S.L."/>
        </authorList>
    </citation>
    <scope>NUCLEOTIDE SEQUENCE</scope>
    <source>
        <strain evidence="3">NS2018</strain>
        <tissue evidence="3">Leaf</tissue>
    </source>
</reference>
<dbReference type="EMBL" id="JAUESC010000386">
    <property type="protein sequence ID" value="KAK0577304.1"/>
    <property type="molecule type" value="Genomic_DNA"/>
</dbReference>
<feature type="compositionally biased region" description="Basic and acidic residues" evidence="1">
    <location>
        <begin position="300"/>
        <end position="318"/>
    </location>
</feature>
<keyword evidence="4" id="KW-1185">Reference proteome</keyword>
<evidence type="ECO:0000256" key="1">
    <source>
        <dbReference type="SAM" id="MobiDB-lite"/>
    </source>
</evidence>
<proteinExistence type="predicted"/>
<comment type="caution">
    <text evidence="3">The sequence shown here is derived from an EMBL/GenBank/DDBJ whole genome shotgun (WGS) entry which is preliminary data.</text>
</comment>
<dbReference type="SUPFAM" id="SSF63748">
    <property type="entry name" value="Tudor/PWWP/MBT"/>
    <property type="match status" value="1"/>
</dbReference>
<dbReference type="PROSITE" id="PS50812">
    <property type="entry name" value="PWWP"/>
    <property type="match status" value="1"/>
</dbReference>
<dbReference type="InterPro" id="IPR000313">
    <property type="entry name" value="PWWP_dom"/>
</dbReference>
<evidence type="ECO:0000313" key="4">
    <source>
        <dbReference type="Proteomes" id="UP001168877"/>
    </source>
</evidence>
<feature type="compositionally biased region" description="Polar residues" evidence="1">
    <location>
        <begin position="345"/>
        <end position="355"/>
    </location>
</feature>